<dbReference type="Pfam" id="PF00248">
    <property type="entry name" value="Aldo_ket_red"/>
    <property type="match status" value="1"/>
</dbReference>
<sequence>MSTAAGADGPQSGTAHAASMPAMLYGTAWKKEHTADLVYEAIKAGFRGIDTAHMKRHYDEAGAGEGIRRAIRDGLVTRSDLWIQTKYSPFDEPYASDPSTPTITSQILASVSASIANLSPDPSDPSVFQLDALILHSPFPEPTDTLEAWTALCTLTPHPIRTLGISNVTLPTLRLLSTAPHPPLIVQNRIRRAERAFDIDVRRWVASHSSSGMRYQGFWTLTGNRDEWQQSEFVGRLASAAVVERATAWYALLLASDVVVLNGTTSQEHMHGDLEGLEKVKRWRETEAGKELWDGCLREFVAMIGK</sequence>
<evidence type="ECO:0000256" key="1">
    <source>
        <dbReference type="ARBA" id="ARBA00023002"/>
    </source>
</evidence>
<protein>
    <submittedName>
        <fullName evidence="3">NADP-dependent oxidoreductase domain-containing protein</fullName>
    </submittedName>
</protein>
<keyword evidence="4" id="KW-1185">Reference proteome</keyword>
<keyword evidence="1" id="KW-0560">Oxidoreductase</keyword>
<accession>A0AA40BU64</accession>
<reference evidence="3" key="1">
    <citation type="submission" date="2023-06" db="EMBL/GenBank/DDBJ databases">
        <title>Genome-scale phylogeny and comparative genomics of the fungal order Sordariales.</title>
        <authorList>
            <consortium name="Lawrence Berkeley National Laboratory"/>
            <person name="Hensen N."/>
            <person name="Bonometti L."/>
            <person name="Westerberg I."/>
            <person name="Brannstrom I.O."/>
            <person name="Guillou S."/>
            <person name="Cros-Aarteil S."/>
            <person name="Calhoun S."/>
            <person name="Haridas S."/>
            <person name="Kuo A."/>
            <person name="Mondo S."/>
            <person name="Pangilinan J."/>
            <person name="Riley R."/>
            <person name="Labutti K."/>
            <person name="Andreopoulos B."/>
            <person name="Lipzen A."/>
            <person name="Chen C."/>
            <person name="Yanf M."/>
            <person name="Daum C."/>
            <person name="Ng V."/>
            <person name="Clum A."/>
            <person name="Steindorff A."/>
            <person name="Ohm R."/>
            <person name="Martin F."/>
            <person name="Silar P."/>
            <person name="Natvig D."/>
            <person name="Lalanne C."/>
            <person name="Gautier V."/>
            <person name="Ament-Velasquez S.L."/>
            <person name="Kruys A."/>
            <person name="Hutchinson M.I."/>
            <person name="Powell A.J."/>
            <person name="Barry K."/>
            <person name="Miller A.N."/>
            <person name="Grigoriev I.V."/>
            <person name="Debuchy R."/>
            <person name="Gladieux P."/>
            <person name="Thoren M.H."/>
            <person name="Johannesson H."/>
        </authorList>
    </citation>
    <scope>NUCLEOTIDE SEQUENCE</scope>
    <source>
        <strain evidence="3">CBS 606.72</strain>
    </source>
</reference>
<dbReference type="EMBL" id="JAULSU010000006">
    <property type="protein sequence ID" value="KAK0613808.1"/>
    <property type="molecule type" value="Genomic_DNA"/>
</dbReference>
<gene>
    <name evidence="3" type="ORF">B0T14DRAFT_569813</name>
</gene>
<organism evidence="3 4">
    <name type="scientific">Immersiella caudata</name>
    <dbReference type="NCBI Taxonomy" id="314043"/>
    <lineage>
        <taxon>Eukaryota</taxon>
        <taxon>Fungi</taxon>
        <taxon>Dikarya</taxon>
        <taxon>Ascomycota</taxon>
        <taxon>Pezizomycotina</taxon>
        <taxon>Sordariomycetes</taxon>
        <taxon>Sordariomycetidae</taxon>
        <taxon>Sordariales</taxon>
        <taxon>Lasiosphaeriaceae</taxon>
        <taxon>Immersiella</taxon>
    </lineage>
</organism>
<dbReference type="InterPro" id="IPR023210">
    <property type="entry name" value="NADP_OxRdtase_dom"/>
</dbReference>
<name>A0AA40BU64_9PEZI</name>
<dbReference type="PANTHER" id="PTHR43827:SF8">
    <property type="entry name" value="ALDO_KETO REDUCTASE FAMILY PROTEIN"/>
    <property type="match status" value="1"/>
</dbReference>
<evidence type="ECO:0000313" key="3">
    <source>
        <dbReference type="EMBL" id="KAK0613808.1"/>
    </source>
</evidence>
<evidence type="ECO:0000313" key="4">
    <source>
        <dbReference type="Proteomes" id="UP001175000"/>
    </source>
</evidence>
<dbReference type="AlphaFoldDB" id="A0AA40BU64"/>
<comment type="caution">
    <text evidence="3">The sequence shown here is derived from an EMBL/GenBank/DDBJ whole genome shotgun (WGS) entry which is preliminary data.</text>
</comment>
<dbReference type="InterPro" id="IPR020471">
    <property type="entry name" value="AKR"/>
</dbReference>
<dbReference type="SUPFAM" id="SSF51430">
    <property type="entry name" value="NAD(P)-linked oxidoreductase"/>
    <property type="match status" value="1"/>
</dbReference>
<proteinExistence type="predicted"/>
<dbReference type="GO" id="GO:0016491">
    <property type="term" value="F:oxidoreductase activity"/>
    <property type="evidence" value="ECO:0007669"/>
    <property type="project" value="UniProtKB-KW"/>
</dbReference>
<evidence type="ECO:0000259" key="2">
    <source>
        <dbReference type="Pfam" id="PF00248"/>
    </source>
</evidence>
<dbReference type="PANTHER" id="PTHR43827">
    <property type="entry name" value="2,5-DIKETO-D-GLUCONIC ACID REDUCTASE"/>
    <property type="match status" value="1"/>
</dbReference>
<dbReference type="Proteomes" id="UP001175000">
    <property type="component" value="Unassembled WGS sequence"/>
</dbReference>
<dbReference type="Gene3D" id="3.20.20.100">
    <property type="entry name" value="NADP-dependent oxidoreductase domain"/>
    <property type="match status" value="1"/>
</dbReference>
<feature type="domain" description="NADP-dependent oxidoreductase" evidence="2">
    <location>
        <begin position="27"/>
        <end position="191"/>
    </location>
</feature>
<dbReference type="InterPro" id="IPR036812">
    <property type="entry name" value="NAD(P)_OxRdtase_dom_sf"/>
</dbReference>